<organism evidence="1 2">
    <name type="scientific">Streptomyces liangshanensis</name>
    <dbReference type="NCBI Taxonomy" id="2717324"/>
    <lineage>
        <taxon>Bacteria</taxon>
        <taxon>Bacillati</taxon>
        <taxon>Actinomycetota</taxon>
        <taxon>Actinomycetes</taxon>
        <taxon>Kitasatosporales</taxon>
        <taxon>Streptomycetaceae</taxon>
        <taxon>Streptomyces</taxon>
    </lineage>
</organism>
<dbReference type="EMBL" id="CP050177">
    <property type="protein sequence ID" value="QIQ06058.1"/>
    <property type="molecule type" value="Genomic_DNA"/>
</dbReference>
<reference evidence="1 2" key="1">
    <citation type="submission" date="2020-03" db="EMBL/GenBank/DDBJ databases">
        <title>A novel species.</title>
        <authorList>
            <person name="Gao J."/>
        </authorList>
    </citation>
    <scope>NUCLEOTIDE SEQUENCE [LARGE SCALE GENOMIC DNA]</scope>
    <source>
        <strain evidence="1 2">QMT-12</strain>
    </source>
</reference>
<dbReference type="Proteomes" id="UP000501179">
    <property type="component" value="Chromosome"/>
</dbReference>
<sequence>MTTTTEPQRVAFVDHLVPTLPGDEYTVTVTQTVLPPDEPVQQFTAVRRFTVAADPHTLAPELVRAVFPPEGSLGDHSTALPHIALSRPTLPWEHSATDPPPGEGVTPVPWLALLLFASDEQPAPQVVTVTDNGNEERATVIDVPRALLERLLPSAAELPLLAHVRRGGDADTAFVIGNRLPPAGSTSTVHLVSLAGRYRTAAGDSEPAFDFGSGGPDAPVRLVSLASWRFACVDADRSFAPLVRRLSRGWSPFRLPEAATDSAADTLAETFLARGYVPVRHTLRGGGRTVAWYRGPFASGPVAADETPALWSAPVRTADRLLRYHPGLGMFDVSLASAWQLGRLLALQSKDFSTTLYEWKRRRDQAHKRAGTLSAAGADHPLEIAGIDDALPSGAADWLTGLAELRGVPFSYLVPDERLLPVETIRFLGVDQQWVRCLVDGAYSLGRVGTVDAELDASHALPRALPTVTGALIRSDVVSGYPDLEIAGFAESFGGEPLPVLRRETLSRNILLCLFTGTVRRLEVRRRAESLHFGLEPGGGEGTVTKNLRPPGDGDGPELFVPDLTVGEGRVVDVRGLADVMATTLGVDADAFGSGAFARQMIETADRVTFRHADV</sequence>
<dbReference type="AlphaFoldDB" id="A0A6G9H678"/>
<name>A0A6G9H678_9ACTN</name>
<accession>A0A6G9H678</accession>
<gene>
    <name evidence="1" type="ORF">HA039_30465</name>
</gene>
<proteinExistence type="predicted"/>
<keyword evidence="2" id="KW-1185">Reference proteome</keyword>
<evidence type="ECO:0000313" key="1">
    <source>
        <dbReference type="EMBL" id="QIQ06058.1"/>
    </source>
</evidence>
<protein>
    <submittedName>
        <fullName evidence="1">Uncharacterized protein</fullName>
    </submittedName>
</protein>
<dbReference type="KEGG" id="slia:HA039_30465"/>
<dbReference type="RefSeq" id="WP_167034760.1">
    <property type="nucleotide sequence ID" value="NZ_CP050177.1"/>
</dbReference>
<evidence type="ECO:0000313" key="2">
    <source>
        <dbReference type="Proteomes" id="UP000501179"/>
    </source>
</evidence>